<feature type="transmembrane region" description="Helical" evidence="5">
    <location>
        <begin position="273"/>
        <end position="293"/>
    </location>
</feature>
<feature type="transmembrane region" description="Helical" evidence="5">
    <location>
        <begin position="116"/>
        <end position="137"/>
    </location>
</feature>
<evidence type="ECO:0000256" key="5">
    <source>
        <dbReference type="SAM" id="Phobius"/>
    </source>
</evidence>
<dbReference type="InterPro" id="IPR020846">
    <property type="entry name" value="MFS_dom"/>
</dbReference>
<sequence>MTASDSAATASHYPHGLTHRQVLSWRNAIATLFALAGLSFASWVGRIPTVRDIFDASHSEIGVLLFGLAIGSILGLLVAGRLVERFGAVAVARVCVLTFVLALAATAIIISVLGSFIGAVLSLAVMGVSFSTYDVAINLSGAANERLLGRSTMPILHGFYSLGTMAGAGIGAGAEALHIPLALHLSVVAALAIIAALTVLRFILPESLADAPPNTQEIKIASGELAAPKLRSVWLEPRTVIIGVIVLGMAFAEGTAIDWLALAMVDGYELDNAFGTLIFGVFVTAMTATRFLGVRALDRFGRVPVLRASAALAAVGLLLVIFSPVVWLAVIGTVFWGAGAALGFPVGISAAADDPKRATARVTAVATIAYSAALVGPPMIGFISDQVGILNALLVIVVLSALSGILSPAARELAGRHSRSVIDFASPGTTSAAVSLATTELHLISAEDIAAAQGADAVGNREEDGRERDRDRL</sequence>
<feature type="transmembrane region" description="Helical" evidence="5">
    <location>
        <begin position="389"/>
        <end position="410"/>
    </location>
</feature>
<feature type="transmembrane region" description="Helical" evidence="5">
    <location>
        <begin position="158"/>
        <end position="177"/>
    </location>
</feature>
<evidence type="ECO:0000256" key="3">
    <source>
        <dbReference type="ARBA" id="ARBA00022989"/>
    </source>
</evidence>
<evidence type="ECO:0000259" key="6">
    <source>
        <dbReference type="PROSITE" id="PS50850"/>
    </source>
</evidence>
<keyword evidence="4 5" id="KW-0472">Membrane</keyword>
<feature type="transmembrane region" description="Helical" evidence="5">
    <location>
        <begin position="364"/>
        <end position="383"/>
    </location>
</feature>
<feature type="transmembrane region" description="Helical" evidence="5">
    <location>
        <begin position="61"/>
        <end position="83"/>
    </location>
</feature>
<dbReference type="Pfam" id="PF07690">
    <property type="entry name" value="MFS_1"/>
    <property type="match status" value="1"/>
</dbReference>
<evidence type="ECO:0000313" key="8">
    <source>
        <dbReference type="Proteomes" id="UP001500943"/>
    </source>
</evidence>
<accession>A0ABN1VJS2</accession>
<dbReference type="RefSeq" id="WP_343923325.1">
    <property type="nucleotide sequence ID" value="NZ_BAAAKW010000017.1"/>
</dbReference>
<protein>
    <submittedName>
        <fullName evidence="7">MFS transporter</fullName>
    </submittedName>
</protein>
<reference evidence="7 8" key="1">
    <citation type="journal article" date="2019" name="Int. J. Syst. Evol. Microbiol.">
        <title>The Global Catalogue of Microorganisms (GCM) 10K type strain sequencing project: providing services to taxonomists for standard genome sequencing and annotation.</title>
        <authorList>
            <consortium name="The Broad Institute Genomics Platform"/>
            <consortium name="The Broad Institute Genome Sequencing Center for Infectious Disease"/>
            <person name="Wu L."/>
            <person name="Ma J."/>
        </authorList>
    </citation>
    <scope>NUCLEOTIDE SEQUENCE [LARGE SCALE GENOMIC DNA]</scope>
    <source>
        <strain evidence="7 8">JCM 12762</strain>
    </source>
</reference>
<feature type="transmembrane region" description="Helical" evidence="5">
    <location>
        <begin position="28"/>
        <end position="49"/>
    </location>
</feature>
<keyword evidence="3 5" id="KW-1133">Transmembrane helix</keyword>
<dbReference type="CDD" id="cd17393">
    <property type="entry name" value="MFS_MosC_like"/>
    <property type="match status" value="1"/>
</dbReference>
<dbReference type="PROSITE" id="PS50850">
    <property type="entry name" value="MFS"/>
    <property type="match status" value="1"/>
</dbReference>
<dbReference type="InterPro" id="IPR011701">
    <property type="entry name" value="MFS"/>
</dbReference>
<feature type="transmembrane region" description="Helical" evidence="5">
    <location>
        <begin position="90"/>
        <end position="110"/>
    </location>
</feature>
<dbReference type="InterPro" id="IPR036259">
    <property type="entry name" value="MFS_trans_sf"/>
</dbReference>
<proteinExistence type="predicted"/>
<dbReference type="EMBL" id="BAAAKW010000017">
    <property type="protein sequence ID" value="GAA1211034.1"/>
    <property type="molecule type" value="Genomic_DNA"/>
</dbReference>
<keyword evidence="8" id="KW-1185">Reference proteome</keyword>
<dbReference type="PANTHER" id="PTHR23514">
    <property type="entry name" value="BYPASS OF STOP CODON PROTEIN 6"/>
    <property type="match status" value="1"/>
</dbReference>
<evidence type="ECO:0000256" key="2">
    <source>
        <dbReference type="ARBA" id="ARBA00022692"/>
    </source>
</evidence>
<evidence type="ECO:0000313" key="7">
    <source>
        <dbReference type="EMBL" id="GAA1211034.1"/>
    </source>
</evidence>
<feature type="transmembrane region" description="Helical" evidence="5">
    <location>
        <begin position="333"/>
        <end position="352"/>
    </location>
</feature>
<dbReference type="InterPro" id="IPR051788">
    <property type="entry name" value="MFS_Transporter"/>
</dbReference>
<feature type="domain" description="Major facilitator superfamily (MFS) profile" evidence="6">
    <location>
        <begin position="25"/>
        <end position="412"/>
    </location>
</feature>
<dbReference type="PANTHER" id="PTHR23514:SF13">
    <property type="entry name" value="INNER MEMBRANE PROTEIN YBJJ"/>
    <property type="match status" value="1"/>
</dbReference>
<name>A0ABN1VJS2_9MICO</name>
<evidence type="ECO:0000256" key="1">
    <source>
        <dbReference type="ARBA" id="ARBA00004651"/>
    </source>
</evidence>
<evidence type="ECO:0000256" key="4">
    <source>
        <dbReference type="ARBA" id="ARBA00023136"/>
    </source>
</evidence>
<comment type="subcellular location">
    <subcellularLocation>
        <location evidence="1">Cell membrane</location>
        <topology evidence="1">Multi-pass membrane protein</topology>
    </subcellularLocation>
</comment>
<organism evidence="7 8">
    <name type="scientific">Rhodoglobus aureus</name>
    <dbReference type="NCBI Taxonomy" id="191497"/>
    <lineage>
        <taxon>Bacteria</taxon>
        <taxon>Bacillati</taxon>
        <taxon>Actinomycetota</taxon>
        <taxon>Actinomycetes</taxon>
        <taxon>Micrococcales</taxon>
        <taxon>Microbacteriaceae</taxon>
        <taxon>Rhodoglobus</taxon>
    </lineage>
</organism>
<feature type="transmembrane region" description="Helical" evidence="5">
    <location>
        <begin position="305"/>
        <end position="327"/>
    </location>
</feature>
<gene>
    <name evidence="7" type="ORF">GCM10009655_07650</name>
</gene>
<dbReference type="Proteomes" id="UP001500943">
    <property type="component" value="Unassembled WGS sequence"/>
</dbReference>
<comment type="caution">
    <text evidence="7">The sequence shown here is derived from an EMBL/GenBank/DDBJ whole genome shotgun (WGS) entry which is preliminary data.</text>
</comment>
<feature type="transmembrane region" description="Helical" evidence="5">
    <location>
        <begin position="239"/>
        <end position="261"/>
    </location>
</feature>
<feature type="transmembrane region" description="Helical" evidence="5">
    <location>
        <begin position="183"/>
        <end position="204"/>
    </location>
</feature>
<dbReference type="Gene3D" id="1.20.1250.20">
    <property type="entry name" value="MFS general substrate transporter like domains"/>
    <property type="match status" value="2"/>
</dbReference>
<dbReference type="SUPFAM" id="SSF103473">
    <property type="entry name" value="MFS general substrate transporter"/>
    <property type="match status" value="1"/>
</dbReference>
<keyword evidence="2 5" id="KW-0812">Transmembrane</keyword>